<feature type="signal peptide" evidence="4">
    <location>
        <begin position="1"/>
        <end position="24"/>
    </location>
</feature>
<dbReference type="GO" id="GO:0042597">
    <property type="term" value="C:periplasmic space"/>
    <property type="evidence" value="ECO:0007669"/>
    <property type="project" value="UniProtKB-SubCell"/>
</dbReference>
<dbReference type="PANTHER" id="PTHR30024:SF47">
    <property type="entry name" value="TAURINE-BINDING PERIPLASMIC PROTEIN"/>
    <property type="match status" value="1"/>
</dbReference>
<accession>A0A6N8INJ9</accession>
<reference evidence="6 7" key="1">
    <citation type="submission" date="2019-12" db="EMBL/GenBank/DDBJ databases">
        <authorList>
            <person name="Huq M.A."/>
        </authorList>
    </citation>
    <scope>NUCLEOTIDE SEQUENCE [LARGE SCALE GENOMIC DNA]</scope>
    <source>
        <strain evidence="6 7">MAH-25</strain>
    </source>
</reference>
<dbReference type="PANTHER" id="PTHR30024">
    <property type="entry name" value="ALIPHATIC SULFONATES-BINDING PROTEIN-RELATED"/>
    <property type="match status" value="1"/>
</dbReference>
<protein>
    <submittedName>
        <fullName evidence="6">ABC transporter substrate-binding protein</fullName>
    </submittedName>
</protein>
<dbReference type="SUPFAM" id="SSF53850">
    <property type="entry name" value="Periplasmic binding protein-like II"/>
    <property type="match status" value="1"/>
</dbReference>
<organism evidence="6 7">
    <name type="scientific">Ramlibacter pinisoli</name>
    <dbReference type="NCBI Taxonomy" id="2682844"/>
    <lineage>
        <taxon>Bacteria</taxon>
        <taxon>Pseudomonadati</taxon>
        <taxon>Pseudomonadota</taxon>
        <taxon>Betaproteobacteria</taxon>
        <taxon>Burkholderiales</taxon>
        <taxon>Comamonadaceae</taxon>
        <taxon>Ramlibacter</taxon>
    </lineage>
</organism>
<gene>
    <name evidence="6" type="ORF">GON04_00405</name>
</gene>
<keyword evidence="3 4" id="KW-0732">Signal</keyword>
<name>A0A6N8INJ9_9BURK</name>
<dbReference type="RefSeq" id="WP_157396033.1">
    <property type="nucleotide sequence ID" value="NZ_WSEL01000002.1"/>
</dbReference>
<dbReference type="Proteomes" id="UP000469385">
    <property type="component" value="Unassembled WGS sequence"/>
</dbReference>
<evidence type="ECO:0000313" key="6">
    <source>
        <dbReference type="EMBL" id="MVQ27890.1"/>
    </source>
</evidence>
<evidence type="ECO:0000256" key="4">
    <source>
        <dbReference type="SAM" id="SignalP"/>
    </source>
</evidence>
<comment type="subcellular location">
    <subcellularLocation>
        <location evidence="1">Periplasm</location>
    </subcellularLocation>
</comment>
<dbReference type="Gene3D" id="3.40.190.10">
    <property type="entry name" value="Periplasmic binding protein-like II"/>
    <property type="match status" value="2"/>
</dbReference>
<evidence type="ECO:0000256" key="3">
    <source>
        <dbReference type="ARBA" id="ARBA00022729"/>
    </source>
</evidence>
<dbReference type="Pfam" id="PF09084">
    <property type="entry name" value="NMT1"/>
    <property type="match status" value="1"/>
</dbReference>
<proteinExistence type="inferred from homology"/>
<comment type="similarity">
    <text evidence="2">Belongs to the bacterial solute-binding protein SsuA/TauA family.</text>
</comment>
<dbReference type="EMBL" id="WSEL01000002">
    <property type="protein sequence ID" value="MVQ27890.1"/>
    <property type="molecule type" value="Genomic_DNA"/>
</dbReference>
<evidence type="ECO:0000256" key="1">
    <source>
        <dbReference type="ARBA" id="ARBA00004418"/>
    </source>
</evidence>
<evidence type="ECO:0000259" key="5">
    <source>
        <dbReference type="Pfam" id="PF09084"/>
    </source>
</evidence>
<evidence type="ECO:0000256" key="2">
    <source>
        <dbReference type="ARBA" id="ARBA00010742"/>
    </source>
</evidence>
<dbReference type="InterPro" id="IPR015168">
    <property type="entry name" value="SsuA/THI5"/>
</dbReference>
<feature type="domain" description="SsuA/THI5-like" evidence="5">
    <location>
        <begin position="39"/>
        <end position="200"/>
    </location>
</feature>
<dbReference type="AlphaFoldDB" id="A0A6N8INJ9"/>
<keyword evidence="7" id="KW-1185">Reference proteome</keyword>
<comment type="caution">
    <text evidence="6">The sequence shown here is derived from an EMBL/GenBank/DDBJ whole genome shotgun (WGS) entry which is preliminary data.</text>
</comment>
<evidence type="ECO:0000313" key="7">
    <source>
        <dbReference type="Proteomes" id="UP000469385"/>
    </source>
</evidence>
<sequence>MKTSSLRRALVVALAAAVPLAALAQDKIKVGVFPSSSALPFYVALERGYFKEAGIEPEAVVFNAHPLTVQALVTGDVQAAANLVTLEGANINQRRPGTLSYISLNGQNAQYITEQFIVKNGSTAKTLADLKGAKILSAPGPANLGAAKAVLKAAGLEEGKDYSIQEQQMGVHVGALQAGTFDAGYTLEPVASVAIRNGAARRLEAGVISTYLLGRKEALAFAAGGALSGEFLAKQPAVAARYAAAWAKAVKDVDTDPKVRDLLPKYMNTSAEIAPTVPLAKIVMVKDLKAQDLTDFQKFVDIGVAQGVVKGAVDTKSMVKAF</sequence>
<feature type="chain" id="PRO_5026944653" evidence="4">
    <location>
        <begin position="25"/>
        <end position="322"/>
    </location>
</feature>